<dbReference type="SFLD" id="SFLDS00003">
    <property type="entry name" value="Haloacid_Dehalogenase"/>
    <property type="match status" value="1"/>
</dbReference>
<dbReference type="Pfam" id="PF13419">
    <property type="entry name" value="HAD_2"/>
    <property type="match status" value="1"/>
</dbReference>
<evidence type="ECO:0000256" key="3">
    <source>
        <dbReference type="ARBA" id="ARBA00022842"/>
    </source>
</evidence>
<name>A0A5J6LAV9_9GAMM</name>
<keyword evidence="1" id="KW-0479">Metal-binding</keyword>
<dbReference type="GO" id="GO:0006281">
    <property type="term" value="P:DNA repair"/>
    <property type="evidence" value="ECO:0007669"/>
    <property type="project" value="TreeGrafter"/>
</dbReference>
<dbReference type="PANTHER" id="PTHR43434">
    <property type="entry name" value="PHOSPHOGLYCOLATE PHOSPHATASE"/>
    <property type="match status" value="1"/>
</dbReference>
<dbReference type="Gene3D" id="1.10.150.240">
    <property type="entry name" value="Putative phosphatase, domain 2"/>
    <property type="match status" value="1"/>
</dbReference>
<dbReference type="GO" id="GO:0046872">
    <property type="term" value="F:metal ion binding"/>
    <property type="evidence" value="ECO:0007669"/>
    <property type="project" value="UniProtKB-KW"/>
</dbReference>
<evidence type="ECO:0000313" key="5">
    <source>
        <dbReference type="EMBL" id="QEW05683.1"/>
    </source>
</evidence>
<evidence type="ECO:0000256" key="4">
    <source>
        <dbReference type="ARBA" id="ARBA00023277"/>
    </source>
</evidence>
<dbReference type="Proteomes" id="UP000325606">
    <property type="component" value="Chromosome"/>
</dbReference>
<keyword evidence="3" id="KW-0460">Magnesium</keyword>
<gene>
    <name evidence="5" type="ORF">F5I99_03820</name>
</gene>
<keyword evidence="2 5" id="KW-0378">Hydrolase</keyword>
<dbReference type="GO" id="GO:0005829">
    <property type="term" value="C:cytosol"/>
    <property type="evidence" value="ECO:0007669"/>
    <property type="project" value="TreeGrafter"/>
</dbReference>
<dbReference type="InterPro" id="IPR023198">
    <property type="entry name" value="PGP-like_dom2"/>
</dbReference>
<accession>A0A5J6LAV9</accession>
<dbReference type="EMBL" id="CP044222">
    <property type="protein sequence ID" value="QEW05683.1"/>
    <property type="molecule type" value="Genomic_DNA"/>
</dbReference>
<evidence type="ECO:0000256" key="1">
    <source>
        <dbReference type="ARBA" id="ARBA00022723"/>
    </source>
</evidence>
<dbReference type="RefSeq" id="WP_151053727.1">
    <property type="nucleotide sequence ID" value="NZ_CP044222.1"/>
</dbReference>
<dbReference type="NCBIfam" id="TIGR01549">
    <property type="entry name" value="HAD-SF-IA-v1"/>
    <property type="match status" value="1"/>
</dbReference>
<proteinExistence type="predicted"/>
<dbReference type="InterPro" id="IPR006439">
    <property type="entry name" value="HAD-SF_hydro_IA"/>
</dbReference>
<dbReference type="AlphaFoldDB" id="A0A5J6LAV9"/>
<dbReference type="InterPro" id="IPR050155">
    <property type="entry name" value="HAD-like_hydrolase_sf"/>
</dbReference>
<dbReference type="InterPro" id="IPR036412">
    <property type="entry name" value="HAD-like_sf"/>
</dbReference>
<sequence>MTPIQAILFDLDGTLVDTAPDFLRICNQLLKAEGRPAIDSAQLRLTVSNGGRAVIEGAFGFKDDHPDFERLLEQMLSLYEASPAQDSRLFAGFDEMLAWLDEIDIPWGIVTNKPARFTHKLIQQLMLDTRCAVTICPDDVSRSKPDPEGLLLACKRIDRLPANTLYIGDHLRDIQAGQAAGMRTLAAAFGYLGPNDQPEFWRSDFCIQESTQLLPLLKSLIQPH</sequence>
<keyword evidence="4" id="KW-0119">Carbohydrate metabolism</keyword>
<organism evidence="5 6">
    <name type="scientific">Nitrincola iocasae</name>
    <dbReference type="NCBI Taxonomy" id="2614693"/>
    <lineage>
        <taxon>Bacteria</taxon>
        <taxon>Pseudomonadati</taxon>
        <taxon>Pseudomonadota</taxon>
        <taxon>Gammaproteobacteria</taxon>
        <taxon>Oceanospirillales</taxon>
        <taxon>Oceanospirillaceae</taxon>
        <taxon>Nitrincola</taxon>
    </lineage>
</organism>
<keyword evidence="6" id="KW-1185">Reference proteome</keyword>
<evidence type="ECO:0000256" key="2">
    <source>
        <dbReference type="ARBA" id="ARBA00022801"/>
    </source>
</evidence>
<dbReference type="Gene3D" id="3.40.50.1000">
    <property type="entry name" value="HAD superfamily/HAD-like"/>
    <property type="match status" value="1"/>
</dbReference>
<dbReference type="SUPFAM" id="SSF56784">
    <property type="entry name" value="HAD-like"/>
    <property type="match status" value="1"/>
</dbReference>
<protein>
    <submittedName>
        <fullName evidence="5">HAD-IA family hydrolase</fullName>
    </submittedName>
</protein>
<dbReference type="InterPro" id="IPR023214">
    <property type="entry name" value="HAD_sf"/>
</dbReference>
<evidence type="ECO:0000313" key="6">
    <source>
        <dbReference type="Proteomes" id="UP000325606"/>
    </source>
</evidence>
<dbReference type="SFLD" id="SFLDG01129">
    <property type="entry name" value="C1.5:_HAD__Beta-PGM__Phosphata"/>
    <property type="match status" value="1"/>
</dbReference>
<dbReference type="InterPro" id="IPR041492">
    <property type="entry name" value="HAD_2"/>
</dbReference>
<dbReference type="GO" id="GO:0008967">
    <property type="term" value="F:phosphoglycolate phosphatase activity"/>
    <property type="evidence" value="ECO:0007669"/>
    <property type="project" value="TreeGrafter"/>
</dbReference>
<dbReference type="KEGG" id="nik:F5I99_03820"/>
<dbReference type="PANTHER" id="PTHR43434:SF23">
    <property type="entry name" value="PHOSPHOGLYCOLATE PHOSPHATASE"/>
    <property type="match status" value="1"/>
</dbReference>
<dbReference type="NCBIfam" id="TIGR01509">
    <property type="entry name" value="HAD-SF-IA-v3"/>
    <property type="match status" value="1"/>
</dbReference>
<reference evidence="5 6" key="1">
    <citation type="submission" date="2019-09" db="EMBL/GenBank/DDBJ databases">
        <title>Nitrincola iocasae sp. nov., a bacterium isolated from the sediment collected at a cold seep field in South China Sea.</title>
        <authorList>
            <person name="Zhang H."/>
            <person name="Wang H."/>
            <person name="Li C."/>
        </authorList>
    </citation>
    <scope>NUCLEOTIDE SEQUENCE [LARGE SCALE GENOMIC DNA]</scope>
    <source>
        <strain evidence="5 6">KXZD1103</strain>
    </source>
</reference>